<feature type="transmembrane region" description="Helical" evidence="8">
    <location>
        <begin position="89"/>
        <end position="110"/>
    </location>
</feature>
<comment type="subcellular location">
    <subcellularLocation>
        <location evidence="1">Membrane</location>
        <topology evidence="1">Multi-pass membrane protein</topology>
    </subcellularLocation>
</comment>
<sequence>MPHLSTPLTLSATGSIVGSAWISGGISALSICAIPAVLASGAPTDGLVRAWYAQFSRALHMPAIAVVASLNYFYLAYRHNAAGREWRGYAAGGVANLLLPPFTVVFIHGINSTLMASMSASAAAAGKGLTHDAARQLIARWGNLNFYRIFPPLAGAALGLWNLLQ</sequence>
<dbReference type="Proteomes" id="UP001295740">
    <property type="component" value="Unassembled WGS sequence"/>
</dbReference>
<keyword evidence="10" id="KW-1185">Reference proteome</keyword>
<accession>A0AAI8VCY3</accession>
<name>A0AAI8VCY3_9PEZI</name>
<keyword evidence="6 8" id="KW-0472">Membrane</keyword>
<dbReference type="EMBL" id="CAUWAG010000003">
    <property type="protein sequence ID" value="CAJ2502106.1"/>
    <property type="molecule type" value="Genomic_DNA"/>
</dbReference>
<keyword evidence="2 8" id="KW-0812">Transmembrane</keyword>
<feature type="transmembrane region" description="Helical" evidence="8">
    <location>
        <begin position="12"/>
        <end position="38"/>
    </location>
</feature>
<dbReference type="PANTHER" id="PTHR35042:SF3">
    <property type="entry name" value="ANTHRONE OXYGENASE-RELATED"/>
    <property type="match status" value="1"/>
</dbReference>
<reference evidence="9" key="1">
    <citation type="submission" date="2023-10" db="EMBL/GenBank/DDBJ databases">
        <authorList>
            <person name="Hackl T."/>
        </authorList>
    </citation>
    <scope>NUCLEOTIDE SEQUENCE</scope>
</reference>
<evidence type="ECO:0000313" key="9">
    <source>
        <dbReference type="EMBL" id="CAJ2502106.1"/>
    </source>
</evidence>
<protein>
    <submittedName>
        <fullName evidence="9">Uu.00g049590.m01.CDS01</fullName>
    </submittedName>
</protein>
<evidence type="ECO:0000313" key="10">
    <source>
        <dbReference type="Proteomes" id="UP001295740"/>
    </source>
</evidence>
<evidence type="ECO:0000256" key="8">
    <source>
        <dbReference type="SAM" id="Phobius"/>
    </source>
</evidence>
<dbReference type="Pfam" id="PF08592">
    <property type="entry name" value="Anthrone_oxy"/>
    <property type="match status" value="1"/>
</dbReference>
<feature type="transmembrane region" description="Helical" evidence="8">
    <location>
        <begin position="58"/>
        <end position="77"/>
    </location>
</feature>
<dbReference type="GO" id="GO:0004497">
    <property type="term" value="F:monooxygenase activity"/>
    <property type="evidence" value="ECO:0007669"/>
    <property type="project" value="UniProtKB-KW"/>
</dbReference>
<proteinExistence type="inferred from homology"/>
<evidence type="ECO:0000256" key="1">
    <source>
        <dbReference type="ARBA" id="ARBA00004141"/>
    </source>
</evidence>
<dbReference type="GO" id="GO:0016020">
    <property type="term" value="C:membrane"/>
    <property type="evidence" value="ECO:0007669"/>
    <property type="project" value="UniProtKB-SubCell"/>
</dbReference>
<keyword evidence="5" id="KW-0503">Monooxygenase</keyword>
<keyword evidence="4" id="KW-0560">Oxidoreductase</keyword>
<comment type="caution">
    <text evidence="9">The sequence shown here is derived from an EMBL/GenBank/DDBJ whole genome shotgun (WGS) entry which is preliminary data.</text>
</comment>
<evidence type="ECO:0000256" key="7">
    <source>
        <dbReference type="ARBA" id="ARBA00034313"/>
    </source>
</evidence>
<dbReference type="PANTHER" id="PTHR35042">
    <property type="entry name" value="ANTHRONE OXYGENASE ENCC"/>
    <property type="match status" value="1"/>
</dbReference>
<feature type="transmembrane region" description="Helical" evidence="8">
    <location>
        <begin position="146"/>
        <end position="164"/>
    </location>
</feature>
<organism evidence="9 10">
    <name type="scientific">Anthostomella pinea</name>
    <dbReference type="NCBI Taxonomy" id="933095"/>
    <lineage>
        <taxon>Eukaryota</taxon>
        <taxon>Fungi</taxon>
        <taxon>Dikarya</taxon>
        <taxon>Ascomycota</taxon>
        <taxon>Pezizomycotina</taxon>
        <taxon>Sordariomycetes</taxon>
        <taxon>Xylariomycetidae</taxon>
        <taxon>Xylariales</taxon>
        <taxon>Xylariaceae</taxon>
        <taxon>Anthostomella</taxon>
    </lineage>
</organism>
<gene>
    <name evidence="9" type="ORF">KHLLAP_LOCUS2574</name>
</gene>
<keyword evidence="3 8" id="KW-1133">Transmembrane helix</keyword>
<evidence type="ECO:0000256" key="6">
    <source>
        <dbReference type="ARBA" id="ARBA00023136"/>
    </source>
</evidence>
<dbReference type="AlphaFoldDB" id="A0AAI8VCY3"/>
<evidence type="ECO:0000256" key="4">
    <source>
        <dbReference type="ARBA" id="ARBA00023002"/>
    </source>
</evidence>
<comment type="similarity">
    <text evidence="7">Belongs to the anthrone oxygenase family.</text>
</comment>
<evidence type="ECO:0000256" key="3">
    <source>
        <dbReference type="ARBA" id="ARBA00022989"/>
    </source>
</evidence>
<dbReference type="InterPro" id="IPR013901">
    <property type="entry name" value="Anthrone_oxy"/>
</dbReference>
<evidence type="ECO:0000256" key="2">
    <source>
        <dbReference type="ARBA" id="ARBA00022692"/>
    </source>
</evidence>
<evidence type="ECO:0000256" key="5">
    <source>
        <dbReference type="ARBA" id="ARBA00023033"/>
    </source>
</evidence>